<dbReference type="Proteomes" id="UP000824120">
    <property type="component" value="Chromosome 7"/>
</dbReference>
<dbReference type="EMBL" id="JACXVP010000007">
    <property type="protein sequence ID" value="KAG5594228.1"/>
    <property type="molecule type" value="Genomic_DNA"/>
</dbReference>
<name>A0A9J5Y4Q9_SOLCO</name>
<gene>
    <name evidence="1" type="ORF">H5410_035460</name>
</gene>
<evidence type="ECO:0000313" key="2">
    <source>
        <dbReference type="Proteomes" id="UP000824120"/>
    </source>
</evidence>
<protein>
    <submittedName>
        <fullName evidence="1">Uncharacterized protein</fullName>
    </submittedName>
</protein>
<comment type="caution">
    <text evidence="1">The sequence shown here is derived from an EMBL/GenBank/DDBJ whole genome shotgun (WGS) entry which is preliminary data.</text>
</comment>
<accession>A0A9J5Y4Q9</accession>
<keyword evidence="2" id="KW-1185">Reference proteome</keyword>
<sequence>MGWSTCLSRTHMLRWMCRHTRSDRIWNEAIQDNAGVTSVMDKMREARLRWFEHVKKRCGEAPGK</sequence>
<dbReference type="OrthoDB" id="1303839at2759"/>
<organism evidence="1 2">
    <name type="scientific">Solanum commersonii</name>
    <name type="common">Commerson's wild potato</name>
    <name type="synonym">Commerson's nightshade</name>
    <dbReference type="NCBI Taxonomy" id="4109"/>
    <lineage>
        <taxon>Eukaryota</taxon>
        <taxon>Viridiplantae</taxon>
        <taxon>Streptophyta</taxon>
        <taxon>Embryophyta</taxon>
        <taxon>Tracheophyta</taxon>
        <taxon>Spermatophyta</taxon>
        <taxon>Magnoliopsida</taxon>
        <taxon>eudicotyledons</taxon>
        <taxon>Gunneridae</taxon>
        <taxon>Pentapetalae</taxon>
        <taxon>asterids</taxon>
        <taxon>lamiids</taxon>
        <taxon>Solanales</taxon>
        <taxon>Solanaceae</taxon>
        <taxon>Solanoideae</taxon>
        <taxon>Solaneae</taxon>
        <taxon>Solanum</taxon>
    </lineage>
</organism>
<dbReference type="AlphaFoldDB" id="A0A9J5Y4Q9"/>
<evidence type="ECO:0000313" key="1">
    <source>
        <dbReference type="EMBL" id="KAG5594228.1"/>
    </source>
</evidence>
<reference evidence="1 2" key="1">
    <citation type="submission" date="2020-09" db="EMBL/GenBank/DDBJ databases">
        <title>De no assembly of potato wild relative species, Solanum commersonii.</title>
        <authorList>
            <person name="Cho K."/>
        </authorList>
    </citation>
    <scope>NUCLEOTIDE SEQUENCE [LARGE SCALE GENOMIC DNA]</scope>
    <source>
        <strain evidence="1">LZ3.2</strain>
        <tissue evidence="1">Leaf</tissue>
    </source>
</reference>
<proteinExistence type="predicted"/>